<dbReference type="Pfam" id="PF07004">
    <property type="entry name" value="SHIPPO-rpt"/>
    <property type="match status" value="2"/>
</dbReference>
<organism evidence="2 3">
    <name type="scientific">Tritrichomonas musculus</name>
    <dbReference type="NCBI Taxonomy" id="1915356"/>
    <lineage>
        <taxon>Eukaryota</taxon>
        <taxon>Metamonada</taxon>
        <taxon>Parabasalia</taxon>
        <taxon>Tritrichomonadida</taxon>
        <taxon>Tritrichomonadidae</taxon>
        <taxon>Tritrichomonas</taxon>
    </lineage>
</organism>
<accession>A0ABR2K4K0</accession>
<keyword evidence="3" id="KW-1185">Reference proteome</keyword>
<feature type="region of interest" description="Disordered" evidence="1">
    <location>
        <begin position="11"/>
        <end position="186"/>
    </location>
</feature>
<evidence type="ECO:0000313" key="2">
    <source>
        <dbReference type="EMBL" id="KAK8886058.1"/>
    </source>
</evidence>
<feature type="compositionally biased region" description="Low complexity" evidence="1">
    <location>
        <begin position="24"/>
        <end position="39"/>
    </location>
</feature>
<sequence>MEAEFNVYYVGDHRPTPGPGAYKIPSSMGSGPRSSISPRYKSVQPRSDPSLVAVPSSIGNGPKISLGSRPHEPRHQATPGPGYVPPSFGSNAPRITFPKAKQSKKKKSKSKSKSNDKSTPGPGAYSPKNDEFGSGAKMGSIPHSARSTVFTKKPSDIPVYAPNYEPVMKSSPRYSIAHRSSAKSNH</sequence>
<protein>
    <submittedName>
        <fullName evidence="2">Uncharacterized protein</fullName>
    </submittedName>
</protein>
<dbReference type="Proteomes" id="UP001470230">
    <property type="component" value="Unassembled WGS sequence"/>
</dbReference>
<evidence type="ECO:0000313" key="3">
    <source>
        <dbReference type="Proteomes" id="UP001470230"/>
    </source>
</evidence>
<feature type="compositionally biased region" description="Basic residues" evidence="1">
    <location>
        <begin position="101"/>
        <end position="112"/>
    </location>
</feature>
<gene>
    <name evidence="2" type="ORF">M9Y10_041518</name>
</gene>
<comment type="caution">
    <text evidence="2">The sequence shown here is derived from an EMBL/GenBank/DDBJ whole genome shotgun (WGS) entry which is preliminary data.</text>
</comment>
<dbReference type="InterPro" id="IPR010736">
    <property type="entry name" value="SHIPPO-rpt"/>
</dbReference>
<proteinExistence type="predicted"/>
<reference evidence="2 3" key="1">
    <citation type="submission" date="2024-04" db="EMBL/GenBank/DDBJ databases">
        <title>Tritrichomonas musculus Genome.</title>
        <authorList>
            <person name="Alves-Ferreira E."/>
            <person name="Grigg M."/>
            <person name="Lorenzi H."/>
            <person name="Galac M."/>
        </authorList>
    </citation>
    <scope>NUCLEOTIDE SEQUENCE [LARGE SCALE GENOMIC DNA]</scope>
    <source>
        <strain evidence="2 3">EAF2021</strain>
    </source>
</reference>
<name>A0ABR2K4K0_9EUKA</name>
<dbReference type="EMBL" id="JAPFFF010000007">
    <property type="protein sequence ID" value="KAK8886058.1"/>
    <property type="molecule type" value="Genomic_DNA"/>
</dbReference>
<evidence type="ECO:0000256" key="1">
    <source>
        <dbReference type="SAM" id="MobiDB-lite"/>
    </source>
</evidence>